<feature type="transmembrane region" description="Helical" evidence="9">
    <location>
        <begin position="158"/>
        <end position="175"/>
    </location>
</feature>
<keyword evidence="4" id="KW-0997">Cell inner membrane</keyword>
<evidence type="ECO:0000256" key="7">
    <source>
        <dbReference type="ARBA" id="ARBA00023136"/>
    </source>
</evidence>
<reference evidence="10" key="1">
    <citation type="journal article" date="2015" name="Nature">
        <title>Complex archaea that bridge the gap between prokaryotes and eukaryotes.</title>
        <authorList>
            <person name="Spang A."/>
            <person name="Saw J.H."/>
            <person name="Jorgensen S.L."/>
            <person name="Zaremba-Niedzwiedzka K."/>
            <person name="Martijn J."/>
            <person name="Lind A.E."/>
            <person name="van Eijk R."/>
            <person name="Schleper C."/>
            <person name="Guy L."/>
            <person name="Ettema T.J."/>
        </authorList>
    </citation>
    <scope>NUCLEOTIDE SEQUENCE</scope>
</reference>
<keyword evidence="6 9" id="KW-1133">Transmembrane helix</keyword>
<feature type="compositionally biased region" description="Low complexity" evidence="8">
    <location>
        <begin position="24"/>
        <end position="33"/>
    </location>
</feature>
<accession>A0A0F9R9T4</accession>
<keyword evidence="5 9" id="KW-0812">Transmembrane</keyword>
<dbReference type="PANTHER" id="PTHR35334:SF2">
    <property type="entry name" value="SERINE TRANSPORTER SDAC"/>
    <property type="match status" value="1"/>
</dbReference>
<feature type="transmembrane region" description="Helical" evidence="9">
    <location>
        <begin position="413"/>
        <end position="434"/>
    </location>
</feature>
<feature type="transmembrane region" description="Helical" evidence="9">
    <location>
        <begin position="43"/>
        <end position="61"/>
    </location>
</feature>
<feature type="transmembrane region" description="Helical" evidence="9">
    <location>
        <begin position="383"/>
        <end position="401"/>
    </location>
</feature>
<feature type="region of interest" description="Disordered" evidence="8">
    <location>
        <begin position="1"/>
        <end position="33"/>
    </location>
</feature>
<feature type="transmembrane region" description="Helical" evidence="9">
    <location>
        <begin position="353"/>
        <end position="371"/>
    </location>
</feature>
<dbReference type="AlphaFoldDB" id="A0A0F9R9T4"/>
<evidence type="ECO:0000313" key="10">
    <source>
        <dbReference type="EMBL" id="KKN46142.1"/>
    </source>
</evidence>
<name>A0A0F9R9T4_9ZZZZ</name>
<keyword evidence="2" id="KW-0813">Transport</keyword>
<sequence length="435" mass="47555">MDEHTHMTTSQDATLSNASPNTHTNSSKNSNTKTKWNLHDTQWTLSLFGTAVGAGILFLPINIGIGGFWPLIIMACLAFPMTFFAHRGLARFVLSSKNKDADFTDVVEEHFGVTAGRLISLLYFLSIFPILLIYGVGLTNTVDSFMVNQMGMESPSRVLLSGVLVAGMISLMMGGERLMLRAFAILVYPLVGILFFLSLYLIPSWQMPDMTVPEMGSFGKTLWLSIPIIVFSFSHAAAISSFVNVQRGHYGEQATRKSEAILKRTSLLLITFVLLFVFSCVLSLTGEQMAAAKAANVSVLSYLANITDNSFIATLGPLVAFIAITSSFLGHFLGARESFTGLVTKQTGLSAGVTDKIGVLIMFLAIWFCAVKNPSILDMMDQLSGPIIAMILFIMPMIAVYKVPALHKYRNRFSTLFILAIGSLAVFALLYSMLK</sequence>
<feature type="transmembrane region" description="Helical" evidence="9">
    <location>
        <begin position="182"/>
        <end position="202"/>
    </location>
</feature>
<evidence type="ECO:0000256" key="6">
    <source>
        <dbReference type="ARBA" id="ARBA00022989"/>
    </source>
</evidence>
<protein>
    <recommendedName>
        <fullName evidence="11">Serine transporter</fullName>
    </recommendedName>
</protein>
<dbReference type="GO" id="GO:0003333">
    <property type="term" value="P:amino acid transmembrane transport"/>
    <property type="evidence" value="ECO:0007669"/>
    <property type="project" value="InterPro"/>
</dbReference>
<evidence type="ECO:0000256" key="8">
    <source>
        <dbReference type="SAM" id="MobiDB-lite"/>
    </source>
</evidence>
<evidence type="ECO:0000256" key="4">
    <source>
        <dbReference type="ARBA" id="ARBA00022519"/>
    </source>
</evidence>
<feature type="transmembrane region" description="Helical" evidence="9">
    <location>
        <begin position="311"/>
        <end position="333"/>
    </location>
</feature>
<dbReference type="GO" id="GO:0005886">
    <property type="term" value="C:plasma membrane"/>
    <property type="evidence" value="ECO:0007669"/>
    <property type="project" value="UniProtKB-SubCell"/>
</dbReference>
<feature type="transmembrane region" description="Helical" evidence="9">
    <location>
        <begin position="67"/>
        <end position="89"/>
    </location>
</feature>
<feature type="transmembrane region" description="Helical" evidence="9">
    <location>
        <begin position="222"/>
        <end position="245"/>
    </location>
</feature>
<evidence type="ECO:0000256" key="5">
    <source>
        <dbReference type="ARBA" id="ARBA00022692"/>
    </source>
</evidence>
<evidence type="ECO:0000256" key="3">
    <source>
        <dbReference type="ARBA" id="ARBA00022475"/>
    </source>
</evidence>
<evidence type="ECO:0008006" key="11">
    <source>
        <dbReference type="Google" id="ProtNLM"/>
    </source>
</evidence>
<comment type="caution">
    <text evidence="10">The sequence shown here is derived from an EMBL/GenBank/DDBJ whole genome shotgun (WGS) entry which is preliminary data.</text>
</comment>
<keyword evidence="3" id="KW-1003">Cell membrane</keyword>
<evidence type="ECO:0000256" key="9">
    <source>
        <dbReference type="SAM" id="Phobius"/>
    </source>
</evidence>
<feature type="transmembrane region" description="Helical" evidence="9">
    <location>
        <begin position="266"/>
        <end position="291"/>
    </location>
</feature>
<organism evidence="10">
    <name type="scientific">marine sediment metagenome</name>
    <dbReference type="NCBI Taxonomy" id="412755"/>
    <lineage>
        <taxon>unclassified sequences</taxon>
        <taxon>metagenomes</taxon>
        <taxon>ecological metagenomes</taxon>
    </lineage>
</organism>
<keyword evidence="7 9" id="KW-0472">Membrane</keyword>
<evidence type="ECO:0000256" key="2">
    <source>
        <dbReference type="ARBA" id="ARBA00022448"/>
    </source>
</evidence>
<dbReference type="EMBL" id="LAZR01001346">
    <property type="protein sequence ID" value="KKN46142.1"/>
    <property type="molecule type" value="Genomic_DNA"/>
</dbReference>
<dbReference type="PANTHER" id="PTHR35334">
    <property type="entry name" value="SERINE TRANSPORTER"/>
    <property type="match status" value="1"/>
</dbReference>
<evidence type="ECO:0000256" key="1">
    <source>
        <dbReference type="ARBA" id="ARBA00004429"/>
    </source>
</evidence>
<proteinExistence type="predicted"/>
<comment type="subcellular location">
    <subcellularLocation>
        <location evidence="1">Cell inner membrane</location>
        <topology evidence="1">Multi-pass membrane protein</topology>
    </subcellularLocation>
</comment>
<feature type="compositionally biased region" description="Polar residues" evidence="8">
    <location>
        <begin position="7"/>
        <end position="23"/>
    </location>
</feature>
<feature type="transmembrane region" description="Helical" evidence="9">
    <location>
        <begin position="118"/>
        <end position="138"/>
    </location>
</feature>
<gene>
    <name evidence="10" type="ORF">LCGC14_0675790</name>
</gene>
<dbReference type="InterPro" id="IPR018227">
    <property type="entry name" value="Amino_acid_transport_2"/>
</dbReference>